<organism evidence="1 2">
    <name type="scientific">Evansella vedderi</name>
    <dbReference type="NCBI Taxonomy" id="38282"/>
    <lineage>
        <taxon>Bacteria</taxon>
        <taxon>Bacillati</taxon>
        <taxon>Bacillota</taxon>
        <taxon>Bacilli</taxon>
        <taxon>Bacillales</taxon>
        <taxon>Bacillaceae</taxon>
        <taxon>Evansella</taxon>
    </lineage>
</organism>
<gene>
    <name evidence="1" type="ORF">J2S74_001909</name>
</gene>
<evidence type="ECO:0000313" key="2">
    <source>
        <dbReference type="Proteomes" id="UP001230005"/>
    </source>
</evidence>
<dbReference type="Pfam" id="PF20074">
    <property type="entry name" value="DUF6470"/>
    <property type="match status" value="1"/>
</dbReference>
<reference evidence="1 2" key="1">
    <citation type="submission" date="2023-07" db="EMBL/GenBank/DDBJ databases">
        <title>Genomic Encyclopedia of Type Strains, Phase IV (KMG-IV): sequencing the most valuable type-strain genomes for metagenomic binning, comparative biology and taxonomic classification.</title>
        <authorList>
            <person name="Goeker M."/>
        </authorList>
    </citation>
    <scope>NUCLEOTIDE SEQUENCE [LARGE SCALE GENOMIC DNA]</scope>
    <source>
        <strain evidence="1 2">DSM 9768</strain>
    </source>
</reference>
<keyword evidence="2" id="KW-1185">Reference proteome</keyword>
<accession>A0ABT9ZWL3</accession>
<dbReference type="EMBL" id="JAUSUG010000006">
    <property type="protein sequence ID" value="MDQ0254530.1"/>
    <property type="molecule type" value="Genomic_DNA"/>
</dbReference>
<name>A0ABT9ZWL3_9BACI</name>
<evidence type="ECO:0000313" key="1">
    <source>
        <dbReference type="EMBL" id="MDQ0254530.1"/>
    </source>
</evidence>
<dbReference type="Proteomes" id="UP001230005">
    <property type="component" value="Unassembled WGS sequence"/>
</dbReference>
<protein>
    <recommendedName>
        <fullName evidence="3">YviE</fullName>
    </recommendedName>
</protein>
<proteinExistence type="predicted"/>
<comment type="caution">
    <text evidence="1">The sequence shown here is derived from an EMBL/GenBank/DDBJ whole genome shotgun (WGS) entry which is preliminary data.</text>
</comment>
<dbReference type="InterPro" id="IPR045527">
    <property type="entry name" value="DUF6470"/>
</dbReference>
<sequence length="198" mass="22137">MAMSIPQINIHTERAEVGITQHRPEMQIRQQSADLHIQQELAGTLRISKTASKLFIDQSEAFADADLKGPLRRGKENAAAAMQNILQYIAKTAREGEQLKKIEHGGNQLAALAKQKGERAPIEIGQGTIPANAFRVQFNYVPSEIAVDVDWPEPQIQITKRDPEVHIPKWQTEVYLQQKQQIAFSVSGGQQGQIDRLL</sequence>
<evidence type="ECO:0008006" key="3">
    <source>
        <dbReference type="Google" id="ProtNLM"/>
    </source>
</evidence>
<dbReference type="RefSeq" id="WP_307324602.1">
    <property type="nucleotide sequence ID" value="NZ_JAUSUG010000006.1"/>
</dbReference>